<dbReference type="GO" id="GO:0005737">
    <property type="term" value="C:cytoplasm"/>
    <property type="evidence" value="ECO:0007669"/>
    <property type="project" value="TreeGrafter"/>
</dbReference>
<sequence length="202" mass="22214">MSQDLETFGQTPDNQAIHRVTLRGGGLQAKVLTYGATIQDLRLEGFAHSLVLGAPSIEPYFDPMKYFGAIVGRFANRIGHGRFLLDGHEYNVARNWLGRHALHGGEVGAGERIWSIEKLNENSVMMSLELADGEMGFPGHLTVHAEITLTKDCSLSFDIRATTTAATPCSFAHHGYFNLDGGPDITRHELRIDAETYLSTQT</sequence>
<dbReference type="AlphaFoldDB" id="A0A1N7P451"/>
<dbReference type="InterPro" id="IPR008183">
    <property type="entry name" value="Aldose_1/G6P_1-epimerase"/>
</dbReference>
<evidence type="ECO:0000313" key="2">
    <source>
        <dbReference type="Proteomes" id="UP000186684"/>
    </source>
</evidence>
<dbReference type="STRING" id="633194.SAMN05421759_11277"/>
<dbReference type="GO" id="GO:0030246">
    <property type="term" value="F:carbohydrate binding"/>
    <property type="evidence" value="ECO:0007669"/>
    <property type="project" value="InterPro"/>
</dbReference>
<dbReference type="GO" id="GO:0004034">
    <property type="term" value="F:aldose 1-epimerase activity"/>
    <property type="evidence" value="ECO:0007669"/>
    <property type="project" value="TreeGrafter"/>
</dbReference>
<name>A0A1N7P451_9RHOB</name>
<evidence type="ECO:0000313" key="1">
    <source>
        <dbReference type="EMBL" id="SIT05338.1"/>
    </source>
</evidence>
<gene>
    <name evidence="1" type="ORF">SAMN05421759_11277</name>
</gene>
<proteinExistence type="predicted"/>
<dbReference type="SUPFAM" id="SSF74650">
    <property type="entry name" value="Galactose mutarotase-like"/>
    <property type="match status" value="1"/>
</dbReference>
<dbReference type="Pfam" id="PF01263">
    <property type="entry name" value="Aldose_epim"/>
    <property type="match status" value="1"/>
</dbReference>
<dbReference type="InterPro" id="IPR011013">
    <property type="entry name" value="Gal_mutarotase_sf_dom"/>
</dbReference>
<dbReference type="Proteomes" id="UP000186684">
    <property type="component" value="Unassembled WGS sequence"/>
</dbReference>
<dbReference type="EMBL" id="FTOQ01000012">
    <property type="protein sequence ID" value="SIT05338.1"/>
    <property type="molecule type" value="Genomic_DNA"/>
</dbReference>
<dbReference type="PANTHER" id="PTHR10091:SF0">
    <property type="entry name" value="GALACTOSE MUTAROTASE"/>
    <property type="match status" value="1"/>
</dbReference>
<dbReference type="GO" id="GO:0006006">
    <property type="term" value="P:glucose metabolic process"/>
    <property type="evidence" value="ECO:0007669"/>
    <property type="project" value="TreeGrafter"/>
</dbReference>
<dbReference type="GO" id="GO:0033499">
    <property type="term" value="P:galactose catabolic process via UDP-galactose, Leloir pathway"/>
    <property type="evidence" value="ECO:0007669"/>
    <property type="project" value="TreeGrafter"/>
</dbReference>
<organism evidence="1 2">
    <name type="scientific">Roseivivax lentus</name>
    <dbReference type="NCBI Taxonomy" id="633194"/>
    <lineage>
        <taxon>Bacteria</taxon>
        <taxon>Pseudomonadati</taxon>
        <taxon>Pseudomonadota</taxon>
        <taxon>Alphaproteobacteria</taxon>
        <taxon>Rhodobacterales</taxon>
        <taxon>Roseobacteraceae</taxon>
        <taxon>Roseivivax</taxon>
    </lineage>
</organism>
<dbReference type="PANTHER" id="PTHR10091">
    <property type="entry name" value="ALDOSE-1-EPIMERASE"/>
    <property type="match status" value="1"/>
</dbReference>
<dbReference type="Gene3D" id="2.70.98.10">
    <property type="match status" value="1"/>
</dbReference>
<keyword evidence="2" id="KW-1185">Reference proteome</keyword>
<protein>
    <submittedName>
        <fullName evidence="1">Aldose 1-epimerase</fullName>
    </submittedName>
</protein>
<reference evidence="2" key="1">
    <citation type="submission" date="2017-01" db="EMBL/GenBank/DDBJ databases">
        <authorList>
            <person name="Varghese N."/>
            <person name="Submissions S."/>
        </authorList>
    </citation>
    <scope>NUCLEOTIDE SEQUENCE [LARGE SCALE GENOMIC DNA]</scope>
    <source>
        <strain evidence="2">DSM 29430</strain>
    </source>
</reference>
<dbReference type="OrthoDB" id="9779408at2"/>
<accession>A0A1N7P451</accession>
<dbReference type="InterPro" id="IPR014718">
    <property type="entry name" value="GH-type_carb-bd"/>
</dbReference>